<organism evidence="3 4">
    <name type="scientific">Acinetobacter baumannii 21072</name>
    <dbReference type="NCBI Taxonomy" id="1310697"/>
    <lineage>
        <taxon>Bacteria</taxon>
        <taxon>Pseudomonadati</taxon>
        <taxon>Pseudomonadota</taxon>
        <taxon>Gammaproteobacteria</taxon>
        <taxon>Moraxellales</taxon>
        <taxon>Moraxellaceae</taxon>
        <taxon>Acinetobacter</taxon>
        <taxon>Acinetobacter calcoaceticus/baumannii complex</taxon>
    </lineage>
</organism>
<dbReference type="InterPro" id="IPR027417">
    <property type="entry name" value="P-loop_NTPase"/>
</dbReference>
<sequence>MRDYFKIALQYCLDVRSGVRVSGQLEKLAIKRFLSDLKRSNFDVESVDDETQELLNQLKFKPSPDVGFDYELNLGRVDHACKFVEACPHVKGKLAKLKPDGTRHRLILEPWQIFAMVNIFGWIDSDNKRRFLYVYIEVAKKNGKSTWLAAVALYLAFLDGEMGAEVYTAATSRDQAKIVFEDAKKMVEFSPRMCSKFGIEFSQYSVFQTETNSFLKALSQDRGGTKDGLNVHAAIIDELHAHKTADMYDIVANGTAARDEPLILAITTAGDDTTSKCYQERQIVVDVLKGKATHEQYFGMIFCLDRGDDWQDPKVWPKANPNYGVSVNEKYLFSVFEKVKVSPKQEGITRQKHLNEWVGAVDGWIAPSIWEKCYSEVKYEDLNGQIRFGGYDLASRLDLACWAELIPRLEADGKIHWYAFIHSYINEHVLETKAAINGEKRPDEYPVWRDQGFLIATPGESTDFKRIQRDIEDAHVKNPFYEIGHDSHHADQLTANLLEEGLAVIEVPQKTEFLNPAMRWIEVLLAEGRFHHSGDPVFNWCALNVVVKEDAKENIFPRKSSPAKKIDGMVGVIIAASRARHWDSEEVFDLVPGDNSDDFDFDDYIQNMVVGRR</sequence>
<feature type="domain" description="Terminase large subunit-like endonuclease" evidence="2">
    <location>
        <begin position="293"/>
        <end position="580"/>
    </location>
</feature>
<evidence type="ECO:0000313" key="3">
    <source>
        <dbReference type="EMBL" id="KCY21612.1"/>
    </source>
</evidence>
<dbReference type="PATRIC" id="fig|1310697.3.peg.599"/>
<dbReference type="InterPro" id="IPR005021">
    <property type="entry name" value="Terminase_largesu-like"/>
</dbReference>
<dbReference type="RefSeq" id="WP_032035923.1">
    <property type="nucleotide sequence ID" value="NZ_JMOD01000007.1"/>
</dbReference>
<dbReference type="Proteomes" id="UP000027327">
    <property type="component" value="Unassembled WGS sequence"/>
</dbReference>
<dbReference type="Pfam" id="PF20441">
    <property type="entry name" value="TerL_nuclease"/>
    <property type="match status" value="1"/>
</dbReference>
<accession>A0A062ISW4</accession>
<dbReference type="InterPro" id="IPR046461">
    <property type="entry name" value="TerL_ATPase"/>
</dbReference>
<dbReference type="Gene3D" id="3.40.50.300">
    <property type="entry name" value="P-loop containing nucleotide triphosphate hydrolases"/>
    <property type="match status" value="1"/>
</dbReference>
<comment type="caution">
    <text evidence="3">The sequence shown here is derived from an EMBL/GenBank/DDBJ whole genome shotgun (WGS) entry which is preliminary data.</text>
</comment>
<dbReference type="EMBL" id="JMOD01000007">
    <property type="protein sequence ID" value="KCY21612.1"/>
    <property type="molecule type" value="Genomic_DNA"/>
</dbReference>
<dbReference type="AlphaFoldDB" id="A0A062ISW4"/>
<gene>
    <name evidence="3" type="ORF">J596_0639</name>
</gene>
<dbReference type="PANTHER" id="PTHR41287">
    <property type="match status" value="1"/>
</dbReference>
<protein>
    <submittedName>
        <fullName evidence="3">Phage Terminase family protein</fullName>
    </submittedName>
</protein>
<evidence type="ECO:0000313" key="4">
    <source>
        <dbReference type="Proteomes" id="UP000027327"/>
    </source>
</evidence>
<name>A0A062ISW4_ACIBA</name>
<dbReference type="InterPro" id="IPR046462">
    <property type="entry name" value="TerL_nuclease"/>
</dbReference>
<dbReference type="Pfam" id="PF03354">
    <property type="entry name" value="TerL_ATPase"/>
    <property type="match status" value="1"/>
</dbReference>
<proteinExistence type="predicted"/>
<reference evidence="3 4" key="1">
    <citation type="submission" date="2014-04" db="EMBL/GenBank/DDBJ databases">
        <title>Comparative genomics and transcriptomics to identify genetic mechanisms underlying the emergence of carbapenem resistant Acinetobacter baumannii (CRAb).</title>
        <authorList>
            <person name="Harris A.D."/>
            <person name="Johnson K.J."/>
            <person name="George J."/>
            <person name="Nadendla S."/>
            <person name="Daugherty S.C."/>
            <person name="Parankush S."/>
            <person name="Sadzewicz L."/>
            <person name="Tallon L."/>
            <person name="Sengamalay N."/>
            <person name="Hazen T.H."/>
            <person name="Rasko D.A."/>
        </authorList>
    </citation>
    <scope>NUCLEOTIDE SEQUENCE [LARGE SCALE GENOMIC DNA]</scope>
    <source>
        <strain evidence="3 4">21072</strain>
    </source>
</reference>
<dbReference type="PANTHER" id="PTHR41287:SF1">
    <property type="entry name" value="PROTEIN YMFN"/>
    <property type="match status" value="1"/>
</dbReference>
<dbReference type="GO" id="GO:0004519">
    <property type="term" value="F:endonuclease activity"/>
    <property type="evidence" value="ECO:0007669"/>
    <property type="project" value="InterPro"/>
</dbReference>
<evidence type="ECO:0000259" key="2">
    <source>
        <dbReference type="Pfam" id="PF20441"/>
    </source>
</evidence>
<evidence type="ECO:0000259" key="1">
    <source>
        <dbReference type="Pfam" id="PF03354"/>
    </source>
</evidence>
<feature type="domain" description="Terminase large subunit-like ATPase" evidence="1">
    <location>
        <begin position="110"/>
        <end position="282"/>
    </location>
</feature>